<dbReference type="SMART" id="SM00471">
    <property type="entry name" value="HDc"/>
    <property type="match status" value="1"/>
</dbReference>
<dbReference type="Pfam" id="PF13487">
    <property type="entry name" value="HD_5"/>
    <property type="match status" value="1"/>
</dbReference>
<evidence type="ECO:0000313" key="4">
    <source>
        <dbReference type="Proteomes" id="UP000683493"/>
    </source>
</evidence>
<organism evidence="3 4">
    <name type="scientific">Geomonas diazotrophica</name>
    <dbReference type="NCBI Taxonomy" id="2843197"/>
    <lineage>
        <taxon>Bacteria</taxon>
        <taxon>Pseudomonadati</taxon>
        <taxon>Thermodesulfobacteriota</taxon>
        <taxon>Desulfuromonadia</taxon>
        <taxon>Geobacterales</taxon>
        <taxon>Geobacteraceae</taxon>
        <taxon>Geomonas</taxon>
    </lineage>
</organism>
<evidence type="ECO:0000259" key="2">
    <source>
        <dbReference type="PROSITE" id="PS51832"/>
    </source>
</evidence>
<dbReference type="CDD" id="cd00077">
    <property type="entry name" value="HDc"/>
    <property type="match status" value="1"/>
</dbReference>
<dbReference type="PROSITE" id="PS51832">
    <property type="entry name" value="HD_GYP"/>
    <property type="match status" value="1"/>
</dbReference>
<gene>
    <name evidence="3" type="ORF">KP005_18540</name>
</gene>
<proteinExistence type="predicted"/>
<evidence type="ECO:0000313" key="3">
    <source>
        <dbReference type="EMBL" id="QWV97316.1"/>
    </source>
</evidence>
<dbReference type="NCBIfam" id="TIGR00277">
    <property type="entry name" value="HDIG"/>
    <property type="match status" value="1"/>
</dbReference>
<dbReference type="PANTHER" id="PTHR43155">
    <property type="entry name" value="CYCLIC DI-GMP PHOSPHODIESTERASE PA4108-RELATED"/>
    <property type="match status" value="1"/>
</dbReference>
<dbReference type="InterPro" id="IPR006675">
    <property type="entry name" value="HDIG_dom"/>
</dbReference>
<sequence>MRAPTSIQFDKVSPAKIKSLLPFNGLPDPGGPVASADSKREKSLSPGEMERLSALCLETVGALREVFEEIGKGVIPAAEPLMDRVRALARAALTDPASLLQLTPTREDDGYTFQHSVSVGVLALALAASLGHDGEQVAECGVAGFLHDIGKTRVDLCILDKPGKLSGDEVLEMQKHPEYGAEIVRGMTGVPPSVIEAVLGHHVRFDRTGYPESARTLCLGIPCAIVAVADFYDATTTTRAYQRPMLRHEAVEALRRARGTVLDGSIVEGFLELTDGGD</sequence>
<dbReference type="PANTHER" id="PTHR43155:SF2">
    <property type="entry name" value="CYCLIC DI-GMP PHOSPHODIESTERASE PA4108"/>
    <property type="match status" value="1"/>
</dbReference>
<protein>
    <submittedName>
        <fullName evidence="3">HD domain-containing protein</fullName>
    </submittedName>
</protein>
<reference evidence="3 4" key="1">
    <citation type="submission" date="2021-06" db="EMBL/GenBank/DDBJ databases">
        <title>Gemonas diversity in paddy soil.</title>
        <authorList>
            <person name="Liu G."/>
        </authorList>
    </citation>
    <scope>NUCLEOTIDE SEQUENCE [LARGE SCALE GENOMIC DNA]</scope>
    <source>
        <strain evidence="3 4">RG29</strain>
    </source>
</reference>
<accession>A0ABX8JJK9</accession>
<dbReference type="InterPro" id="IPR006674">
    <property type="entry name" value="HD_domain"/>
</dbReference>
<dbReference type="EMBL" id="CP076724">
    <property type="protein sequence ID" value="QWV97316.1"/>
    <property type="molecule type" value="Genomic_DNA"/>
</dbReference>
<feature type="domain" description="HD" evidence="1">
    <location>
        <begin position="112"/>
        <end position="235"/>
    </location>
</feature>
<evidence type="ECO:0000259" key="1">
    <source>
        <dbReference type="PROSITE" id="PS51831"/>
    </source>
</evidence>
<dbReference type="InterPro" id="IPR003607">
    <property type="entry name" value="HD/PDEase_dom"/>
</dbReference>
<dbReference type="Proteomes" id="UP000683493">
    <property type="component" value="Chromosome"/>
</dbReference>
<dbReference type="InterPro" id="IPR037522">
    <property type="entry name" value="HD_GYP_dom"/>
</dbReference>
<keyword evidence="4" id="KW-1185">Reference proteome</keyword>
<dbReference type="PROSITE" id="PS51831">
    <property type="entry name" value="HD"/>
    <property type="match status" value="1"/>
</dbReference>
<feature type="domain" description="HD-GYP" evidence="2">
    <location>
        <begin position="90"/>
        <end position="278"/>
    </location>
</feature>
<name>A0ABX8JJK9_9BACT</name>